<evidence type="ECO:0000313" key="4">
    <source>
        <dbReference type="Proteomes" id="UP001359485"/>
    </source>
</evidence>
<evidence type="ECO:0000256" key="2">
    <source>
        <dbReference type="ARBA" id="ARBA00023054"/>
    </source>
</evidence>
<name>A0ABR1B6K0_POLSC</name>
<organism evidence="3 4">
    <name type="scientific">Polyplax serrata</name>
    <name type="common">Common mouse louse</name>
    <dbReference type="NCBI Taxonomy" id="468196"/>
    <lineage>
        <taxon>Eukaryota</taxon>
        <taxon>Metazoa</taxon>
        <taxon>Ecdysozoa</taxon>
        <taxon>Arthropoda</taxon>
        <taxon>Hexapoda</taxon>
        <taxon>Insecta</taxon>
        <taxon>Pterygota</taxon>
        <taxon>Neoptera</taxon>
        <taxon>Paraneoptera</taxon>
        <taxon>Psocodea</taxon>
        <taxon>Troctomorpha</taxon>
        <taxon>Phthiraptera</taxon>
        <taxon>Anoplura</taxon>
        <taxon>Polyplacidae</taxon>
        <taxon>Polyplax</taxon>
    </lineage>
</organism>
<dbReference type="Proteomes" id="UP001359485">
    <property type="component" value="Unassembled WGS sequence"/>
</dbReference>
<keyword evidence="2" id="KW-0175">Coiled coil</keyword>
<dbReference type="InterPro" id="IPR010754">
    <property type="entry name" value="OPA3-like"/>
</dbReference>
<proteinExistence type="inferred from homology"/>
<comment type="similarity">
    <text evidence="1">Belongs to the OPA3 family.</text>
</comment>
<accession>A0ABR1B6K0</accession>
<dbReference type="Pfam" id="PF07047">
    <property type="entry name" value="OPA3"/>
    <property type="match status" value="1"/>
</dbReference>
<dbReference type="EMBL" id="JAWJWF010000003">
    <property type="protein sequence ID" value="KAK6635783.1"/>
    <property type="molecule type" value="Genomic_DNA"/>
</dbReference>
<keyword evidence="4" id="KW-1185">Reference proteome</keyword>
<dbReference type="PANTHER" id="PTHR12499">
    <property type="entry name" value="OPTIC ATROPHY 3 PROTEIN OPA3"/>
    <property type="match status" value="1"/>
</dbReference>
<evidence type="ECO:0008006" key="5">
    <source>
        <dbReference type="Google" id="ProtNLM"/>
    </source>
</evidence>
<evidence type="ECO:0000256" key="1">
    <source>
        <dbReference type="ARBA" id="ARBA00007584"/>
    </source>
</evidence>
<sequence>MVAAAFPLAKIGLLLMKQLSKPLANVIKKRAKKHPSIRKYIIIPIGRAYGWVEHQATHVRGEPRTELKLSDEDVVELGANAIGEIILFGLLTVILLAEYNRQGDKKAVIQKIKEDEISNLVDTVLQTIDDVAVLKKSVAKLEKTLIPGIDAVQMEEEKHPPVYDNDFLDVMLERPKLFKSKRVSDMASRSA</sequence>
<reference evidence="3 4" key="1">
    <citation type="submission" date="2023-09" db="EMBL/GenBank/DDBJ databases">
        <title>Genomes of two closely related lineages of the louse Polyplax serrata with different host specificities.</title>
        <authorList>
            <person name="Martinu J."/>
            <person name="Tarabai H."/>
            <person name="Stefka J."/>
            <person name="Hypsa V."/>
        </authorList>
    </citation>
    <scope>NUCLEOTIDE SEQUENCE [LARGE SCALE GENOMIC DNA]</scope>
    <source>
        <strain evidence="3">98ZLc_SE</strain>
    </source>
</reference>
<evidence type="ECO:0000313" key="3">
    <source>
        <dbReference type="EMBL" id="KAK6635783.1"/>
    </source>
</evidence>
<comment type="caution">
    <text evidence="3">The sequence shown here is derived from an EMBL/GenBank/DDBJ whole genome shotgun (WGS) entry which is preliminary data.</text>
</comment>
<gene>
    <name evidence="3" type="ORF">RUM44_001037</name>
</gene>
<protein>
    <recommendedName>
        <fullName evidence="5">OPA3-like protein</fullName>
    </recommendedName>
</protein>
<dbReference type="PANTHER" id="PTHR12499:SF0">
    <property type="entry name" value="OPTIC ATROPHY 3 PROTEIN"/>
    <property type="match status" value="1"/>
</dbReference>